<feature type="transmembrane region" description="Helical" evidence="1">
    <location>
        <begin position="45"/>
        <end position="66"/>
    </location>
</feature>
<organism evidence="2">
    <name type="scientific">marine sediment metagenome</name>
    <dbReference type="NCBI Taxonomy" id="412755"/>
    <lineage>
        <taxon>unclassified sequences</taxon>
        <taxon>metagenomes</taxon>
        <taxon>ecological metagenomes</taxon>
    </lineage>
</organism>
<keyword evidence="1" id="KW-0812">Transmembrane</keyword>
<accession>A0A0F9I6L2</accession>
<dbReference type="AlphaFoldDB" id="A0A0F9I6L2"/>
<feature type="transmembrane region" description="Helical" evidence="1">
    <location>
        <begin position="72"/>
        <end position="91"/>
    </location>
</feature>
<reference evidence="2" key="1">
    <citation type="journal article" date="2015" name="Nature">
        <title>Complex archaea that bridge the gap between prokaryotes and eukaryotes.</title>
        <authorList>
            <person name="Spang A."/>
            <person name="Saw J.H."/>
            <person name="Jorgensen S.L."/>
            <person name="Zaremba-Niedzwiedzka K."/>
            <person name="Martijn J."/>
            <person name="Lind A.E."/>
            <person name="van Eijk R."/>
            <person name="Schleper C."/>
            <person name="Guy L."/>
            <person name="Ettema T.J."/>
        </authorList>
    </citation>
    <scope>NUCLEOTIDE SEQUENCE</scope>
</reference>
<gene>
    <name evidence="2" type="ORF">LCGC14_1618090</name>
</gene>
<proteinExistence type="predicted"/>
<sequence>MSDSDWSKIDFQHFLNDYGIDLVVTIAPTILYSKKDKEHEALNSLIAFFFIAGGLLIYIAVSYFLAPIYFSLPSLIIIIIIATIMDVFLLINYNRSNVYIRPIECWFEVYKGKQESDVVFYCFTFYPIFTGKCHPNVAKNVLYKLYQEQILKSKIDITQIEVYLKLKNTEKRVQEGLGFFFQYGEGNPFKDEEINRNSWKFFPFQKTLNDNYLAVANWEHQYEWRDDLEYDFDKLHEYAPWVIHKWNKFNLKPLTEEFKEKVHWDERYLESKPKLKSWNGALEKQLYENPLANKDLETISEVIEKVVGKNKRLEKVKDIKDDLPMIKSYFRDLIP</sequence>
<dbReference type="EMBL" id="LAZR01013189">
    <property type="protein sequence ID" value="KKM23152.1"/>
    <property type="molecule type" value="Genomic_DNA"/>
</dbReference>
<evidence type="ECO:0000313" key="2">
    <source>
        <dbReference type="EMBL" id="KKM23152.1"/>
    </source>
</evidence>
<name>A0A0F9I6L2_9ZZZZ</name>
<keyword evidence="1" id="KW-0472">Membrane</keyword>
<protein>
    <submittedName>
        <fullName evidence="2">Uncharacterized protein</fullName>
    </submittedName>
</protein>
<keyword evidence="1" id="KW-1133">Transmembrane helix</keyword>
<evidence type="ECO:0000256" key="1">
    <source>
        <dbReference type="SAM" id="Phobius"/>
    </source>
</evidence>
<comment type="caution">
    <text evidence="2">The sequence shown here is derived from an EMBL/GenBank/DDBJ whole genome shotgun (WGS) entry which is preliminary data.</text>
</comment>